<dbReference type="Pfam" id="PF14303">
    <property type="entry name" value="NAM-associated"/>
    <property type="match status" value="1"/>
</dbReference>
<accession>A0A7J7N9H0</accession>
<evidence type="ECO:0000313" key="5">
    <source>
        <dbReference type="Proteomes" id="UP000541444"/>
    </source>
</evidence>
<gene>
    <name evidence="4" type="ORF">GIB67_036122</name>
</gene>
<keyword evidence="5" id="KW-1185">Reference proteome</keyword>
<feature type="region of interest" description="Disordered" evidence="2">
    <location>
        <begin position="35"/>
        <end position="54"/>
    </location>
</feature>
<dbReference type="AlphaFoldDB" id="A0A7J7N9H0"/>
<feature type="domain" description="No apical meristem-associated C-terminal" evidence="3">
    <location>
        <begin position="92"/>
        <end position="157"/>
    </location>
</feature>
<reference evidence="4 5" key="1">
    <citation type="journal article" date="2020" name="IScience">
        <title>Genome Sequencing of the Endangered Kingdonia uniflora (Circaeasteraceae, Ranunculales) Reveals Potential Mechanisms of Evolutionary Specialization.</title>
        <authorList>
            <person name="Sun Y."/>
            <person name="Deng T."/>
            <person name="Zhang A."/>
            <person name="Moore M.J."/>
            <person name="Landis J.B."/>
            <person name="Lin N."/>
            <person name="Zhang H."/>
            <person name="Zhang X."/>
            <person name="Huang J."/>
            <person name="Zhang X."/>
            <person name="Sun H."/>
            <person name="Wang H."/>
        </authorList>
    </citation>
    <scope>NUCLEOTIDE SEQUENCE [LARGE SCALE GENOMIC DNA]</scope>
    <source>
        <strain evidence="4">TB1705</strain>
        <tissue evidence="4">Leaf</tissue>
    </source>
</reference>
<name>A0A7J7N9H0_9MAGN</name>
<comment type="caution">
    <text evidence="4">The sequence shown here is derived from an EMBL/GenBank/DDBJ whole genome shotgun (WGS) entry which is preliminary data.</text>
</comment>
<evidence type="ECO:0000256" key="1">
    <source>
        <dbReference type="SAM" id="Coils"/>
    </source>
</evidence>
<evidence type="ECO:0000259" key="3">
    <source>
        <dbReference type="Pfam" id="PF14303"/>
    </source>
</evidence>
<sequence length="170" mass="19463">MNNSGKIYEDRENDAYKIYQGLNGDNDFKHREAYKILDPDGPPAPQSAGPNYELDGSLYEGGSKPIGQKLFRNNFAIQKALDGVVASGSGIQTMLDELQLEKKQAKEENKRRRVEANQQWQAKMDLEQVREDRKIMEKDLSNLSGHQFQYYLQRQAEVKERLANRGRPGT</sequence>
<protein>
    <recommendedName>
        <fullName evidence="3">No apical meristem-associated C-terminal domain-containing protein</fullName>
    </recommendedName>
</protein>
<evidence type="ECO:0000256" key="2">
    <source>
        <dbReference type="SAM" id="MobiDB-lite"/>
    </source>
</evidence>
<organism evidence="4 5">
    <name type="scientific">Kingdonia uniflora</name>
    <dbReference type="NCBI Taxonomy" id="39325"/>
    <lineage>
        <taxon>Eukaryota</taxon>
        <taxon>Viridiplantae</taxon>
        <taxon>Streptophyta</taxon>
        <taxon>Embryophyta</taxon>
        <taxon>Tracheophyta</taxon>
        <taxon>Spermatophyta</taxon>
        <taxon>Magnoliopsida</taxon>
        <taxon>Ranunculales</taxon>
        <taxon>Circaeasteraceae</taxon>
        <taxon>Kingdonia</taxon>
    </lineage>
</organism>
<keyword evidence="1" id="KW-0175">Coiled coil</keyword>
<feature type="coiled-coil region" evidence="1">
    <location>
        <begin position="91"/>
        <end position="146"/>
    </location>
</feature>
<dbReference type="EMBL" id="JACGCM010000971">
    <property type="protein sequence ID" value="KAF6163662.1"/>
    <property type="molecule type" value="Genomic_DNA"/>
</dbReference>
<dbReference type="InterPro" id="IPR029466">
    <property type="entry name" value="NAM-associated_C"/>
</dbReference>
<evidence type="ECO:0000313" key="4">
    <source>
        <dbReference type="EMBL" id="KAF6163662.1"/>
    </source>
</evidence>
<proteinExistence type="predicted"/>
<dbReference type="Proteomes" id="UP000541444">
    <property type="component" value="Unassembled WGS sequence"/>
</dbReference>